<keyword evidence="5" id="KW-0378">Hydrolase</keyword>
<proteinExistence type="inferred from homology"/>
<keyword evidence="6" id="KW-1185">Reference proteome</keyword>
<comment type="pathway">
    <text evidence="2">Organic acid metabolism; glycolate biosynthesis; glycolate from 2-phosphoglycolate: step 1/1.</text>
</comment>
<evidence type="ECO:0000313" key="5">
    <source>
        <dbReference type="EMBL" id="MFD2255390.1"/>
    </source>
</evidence>
<evidence type="ECO:0000256" key="1">
    <source>
        <dbReference type="ARBA" id="ARBA00000830"/>
    </source>
</evidence>
<dbReference type="PANTHER" id="PTHR43434">
    <property type="entry name" value="PHOSPHOGLYCOLATE PHOSPHATASE"/>
    <property type="match status" value="1"/>
</dbReference>
<dbReference type="InterPro" id="IPR036412">
    <property type="entry name" value="HAD-like_sf"/>
</dbReference>
<dbReference type="GO" id="GO:0016787">
    <property type="term" value="F:hydrolase activity"/>
    <property type="evidence" value="ECO:0007669"/>
    <property type="project" value="UniProtKB-KW"/>
</dbReference>
<dbReference type="SFLD" id="SFLDG01129">
    <property type="entry name" value="C1.5:_HAD__Beta-PGM__Phosphata"/>
    <property type="match status" value="1"/>
</dbReference>
<dbReference type="InterPro" id="IPR023214">
    <property type="entry name" value="HAD_sf"/>
</dbReference>
<comment type="similarity">
    <text evidence="3">Belongs to the HAD-like hydrolase superfamily. CbbY/CbbZ/Gph/YieH family.</text>
</comment>
<protein>
    <recommendedName>
        <fullName evidence="4">phosphoglycolate phosphatase</fullName>
        <ecNumber evidence="4">3.1.3.18</ecNumber>
    </recommendedName>
</protein>
<evidence type="ECO:0000256" key="3">
    <source>
        <dbReference type="ARBA" id="ARBA00006171"/>
    </source>
</evidence>
<name>A0ABW5D4H1_9BACT</name>
<dbReference type="SFLD" id="SFLDS00003">
    <property type="entry name" value="Haloacid_Dehalogenase"/>
    <property type="match status" value="1"/>
</dbReference>
<evidence type="ECO:0000256" key="4">
    <source>
        <dbReference type="ARBA" id="ARBA00013078"/>
    </source>
</evidence>
<comment type="caution">
    <text evidence="5">The sequence shown here is derived from an EMBL/GenBank/DDBJ whole genome shotgun (WGS) entry which is preliminary data.</text>
</comment>
<dbReference type="NCBIfam" id="TIGR01509">
    <property type="entry name" value="HAD-SF-IA-v3"/>
    <property type="match status" value="1"/>
</dbReference>
<evidence type="ECO:0000313" key="6">
    <source>
        <dbReference type="Proteomes" id="UP001597375"/>
    </source>
</evidence>
<dbReference type="NCBIfam" id="TIGR01549">
    <property type="entry name" value="HAD-SF-IA-v1"/>
    <property type="match status" value="1"/>
</dbReference>
<dbReference type="PANTHER" id="PTHR43434:SF1">
    <property type="entry name" value="PHOSPHOGLYCOLATE PHOSPHATASE"/>
    <property type="match status" value="1"/>
</dbReference>
<dbReference type="EC" id="3.1.3.18" evidence="4"/>
<dbReference type="InterPro" id="IPR041492">
    <property type="entry name" value="HAD_2"/>
</dbReference>
<dbReference type="SUPFAM" id="SSF56784">
    <property type="entry name" value="HAD-like"/>
    <property type="match status" value="1"/>
</dbReference>
<dbReference type="Pfam" id="PF13419">
    <property type="entry name" value="HAD_2"/>
    <property type="match status" value="1"/>
</dbReference>
<evidence type="ECO:0000256" key="2">
    <source>
        <dbReference type="ARBA" id="ARBA00004818"/>
    </source>
</evidence>
<dbReference type="EMBL" id="JBHUIT010000002">
    <property type="protein sequence ID" value="MFD2255390.1"/>
    <property type="molecule type" value="Genomic_DNA"/>
</dbReference>
<accession>A0ABW5D4H1</accession>
<gene>
    <name evidence="5" type="ORF">ACFSSA_01765</name>
</gene>
<dbReference type="RefSeq" id="WP_386818049.1">
    <property type="nucleotide sequence ID" value="NZ_JBHUIT010000002.1"/>
</dbReference>
<dbReference type="InterPro" id="IPR006439">
    <property type="entry name" value="HAD-SF_hydro_IA"/>
</dbReference>
<dbReference type="InterPro" id="IPR023198">
    <property type="entry name" value="PGP-like_dom2"/>
</dbReference>
<sequence>MSRAYIFDLDGTLVNSLAGIAGSLNRALARYDLPLHGESAVRGFIGDGARMLAQRALPPGVSDGLLEKIVTAFAEDYGRTWADGTVAYPGIPELLDQLSKGASRLAVLSNKPHGFTTEIVEKIFPENTFTVVLGNREGLPHKPDPQGALEVCHALGVYPEDATLIGDSTMDLETAGNAGMKCIAVTWGYHDRERLLGAEHVVDSVEELAGLL</sequence>
<dbReference type="Proteomes" id="UP001597375">
    <property type="component" value="Unassembled WGS sequence"/>
</dbReference>
<dbReference type="Gene3D" id="3.40.50.1000">
    <property type="entry name" value="HAD superfamily/HAD-like"/>
    <property type="match status" value="1"/>
</dbReference>
<reference evidence="6" key="1">
    <citation type="journal article" date="2019" name="Int. J. Syst. Evol. Microbiol.">
        <title>The Global Catalogue of Microorganisms (GCM) 10K type strain sequencing project: providing services to taxonomists for standard genome sequencing and annotation.</title>
        <authorList>
            <consortium name="The Broad Institute Genomics Platform"/>
            <consortium name="The Broad Institute Genome Sequencing Center for Infectious Disease"/>
            <person name="Wu L."/>
            <person name="Ma J."/>
        </authorList>
    </citation>
    <scope>NUCLEOTIDE SEQUENCE [LARGE SCALE GENOMIC DNA]</scope>
    <source>
        <strain evidence="6">CGMCC 4.7106</strain>
    </source>
</reference>
<organism evidence="5 6">
    <name type="scientific">Luteolibacter algae</name>
    <dbReference type="NCBI Taxonomy" id="454151"/>
    <lineage>
        <taxon>Bacteria</taxon>
        <taxon>Pseudomonadati</taxon>
        <taxon>Verrucomicrobiota</taxon>
        <taxon>Verrucomicrobiia</taxon>
        <taxon>Verrucomicrobiales</taxon>
        <taxon>Verrucomicrobiaceae</taxon>
        <taxon>Luteolibacter</taxon>
    </lineage>
</organism>
<dbReference type="InterPro" id="IPR050155">
    <property type="entry name" value="HAD-like_hydrolase_sf"/>
</dbReference>
<comment type="catalytic activity">
    <reaction evidence="1">
        <text>2-phosphoglycolate + H2O = glycolate + phosphate</text>
        <dbReference type="Rhea" id="RHEA:14369"/>
        <dbReference type="ChEBI" id="CHEBI:15377"/>
        <dbReference type="ChEBI" id="CHEBI:29805"/>
        <dbReference type="ChEBI" id="CHEBI:43474"/>
        <dbReference type="ChEBI" id="CHEBI:58033"/>
        <dbReference type="EC" id="3.1.3.18"/>
    </reaction>
</comment>
<dbReference type="Gene3D" id="1.10.150.240">
    <property type="entry name" value="Putative phosphatase, domain 2"/>
    <property type="match status" value="1"/>
</dbReference>